<feature type="domain" description="N-acetyltransferase" evidence="1">
    <location>
        <begin position="1"/>
        <end position="133"/>
    </location>
</feature>
<reference evidence="2 3" key="1">
    <citation type="submission" date="2012-12" db="EMBL/GenBank/DDBJ databases">
        <title>Genome assembly of Fulvivirga imtechensis AK7.</title>
        <authorList>
            <person name="Nupur N."/>
            <person name="Khatri I."/>
            <person name="Kumar R."/>
            <person name="Subramanian S."/>
            <person name="Pinnaka A."/>
        </authorList>
    </citation>
    <scope>NUCLEOTIDE SEQUENCE [LARGE SCALE GENOMIC DNA]</scope>
    <source>
        <strain evidence="2 3">AK7</strain>
    </source>
</reference>
<dbReference type="Pfam" id="PF13673">
    <property type="entry name" value="Acetyltransf_10"/>
    <property type="match status" value="1"/>
</dbReference>
<accession>L8JN89</accession>
<evidence type="ECO:0000313" key="3">
    <source>
        <dbReference type="Proteomes" id="UP000011135"/>
    </source>
</evidence>
<evidence type="ECO:0000313" key="2">
    <source>
        <dbReference type="EMBL" id="ELR68827.1"/>
    </source>
</evidence>
<dbReference type="InterPro" id="IPR000182">
    <property type="entry name" value="GNAT_dom"/>
</dbReference>
<dbReference type="CDD" id="cd04301">
    <property type="entry name" value="NAT_SF"/>
    <property type="match status" value="1"/>
</dbReference>
<dbReference type="PROSITE" id="PS51186">
    <property type="entry name" value="GNAT"/>
    <property type="match status" value="1"/>
</dbReference>
<dbReference type="Proteomes" id="UP000011135">
    <property type="component" value="Unassembled WGS sequence"/>
</dbReference>
<proteinExistence type="predicted"/>
<dbReference type="InterPro" id="IPR016181">
    <property type="entry name" value="Acyl_CoA_acyltransferase"/>
</dbReference>
<dbReference type="Gene3D" id="3.40.630.30">
    <property type="match status" value="1"/>
</dbReference>
<evidence type="ECO:0000259" key="1">
    <source>
        <dbReference type="PROSITE" id="PS51186"/>
    </source>
</evidence>
<dbReference type="GO" id="GO:0016747">
    <property type="term" value="F:acyltransferase activity, transferring groups other than amino-acyl groups"/>
    <property type="evidence" value="ECO:0007669"/>
    <property type="project" value="InterPro"/>
</dbReference>
<gene>
    <name evidence="2" type="ORF">C900_05840</name>
</gene>
<dbReference type="EMBL" id="AMZN01000092">
    <property type="protein sequence ID" value="ELR68827.1"/>
    <property type="molecule type" value="Genomic_DNA"/>
</dbReference>
<dbReference type="SUPFAM" id="SSF55729">
    <property type="entry name" value="Acyl-CoA N-acyltransferases (Nat)"/>
    <property type="match status" value="1"/>
</dbReference>
<dbReference type="eggNOG" id="COG0456">
    <property type="taxonomic scope" value="Bacteria"/>
</dbReference>
<keyword evidence="2" id="KW-0808">Transferase</keyword>
<dbReference type="RefSeq" id="WP_009582907.1">
    <property type="nucleotide sequence ID" value="NZ_AMZN01000092.1"/>
</dbReference>
<comment type="caution">
    <text evidence="2">The sequence shown here is derived from an EMBL/GenBank/DDBJ whole genome shotgun (WGS) entry which is preliminary data.</text>
</comment>
<organism evidence="2 3">
    <name type="scientific">Fulvivirga imtechensis AK7</name>
    <dbReference type="NCBI Taxonomy" id="1237149"/>
    <lineage>
        <taxon>Bacteria</taxon>
        <taxon>Pseudomonadati</taxon>
        <taxon>Bacteroidota</taxon>
        <taxon>Cytophagia</taxon>
        <taxon>Cytophagales</taxon>
        <taxon>Fulvivirgaceae</taxon>
        <taxon>Fulvivirga</taxon>
    </lineage>
</organism>
<dbReference type="AlphaFoldDB" id="L8JN89"/>
<keyword evidence="3" id="KW-1185">Reference proteome</keyword>
<protein>
    <submittedName>
        <fullName evidence="2">GCN5-related N-acetyltransferase</fullName>
    </submittedName>
</protein>
<name>L8JN89_9BACT</name>
<dbReference type="STRING" id="1237149.C900_05840"/>
<sequence length="133" mass="15447">MIKEITADATWPLRQEVMWPDKDMDYIRLPDDSNGRHYGYYVDHQLISVISLFEQSDSIQFRKFATANPHQGKGYGTQLLQHVLDSLVGTGHCRIWCNARIDKALFYEKFGLKKTATRFEKDGVSYVVMEKLL</sequence>
<dbReference type="OrthoDB" id="1178186at2"/>